<dbReference type="PANTHER" id="PTHR35404:SF8">
    <property type="entry name" value="TRANSPOSASE OF TN10"/>
    <property type="match status" value="1"/>
</dbReference>
<name>A0ABS2K2W4_9GAMM</name>
<reference evidence="1" key="1">
    <citation type="submission" date="2020-10" db="EMBL/GenBank/DDBJ databases">
        <title>Phylogeny of dyella-like bacteria.</title>
        <authorList>
            <person name="Fu J."/>
        </authorList>
    </citation>
    <scope>NUCLEOTIDE SEQUENCE</scope>
    <source>
        <strain evidence="1">DHOC52</strain>
    </source>
</reference>
<proteinExistence type="predicted"/>
<accession>A0ABS2K2W4</accession>
<keyword evidence="2" id="KW-1185">Reference proteome</keyword>
<evidence type="ECO:0000313" key="1">
    <source>
        <dbReference type="EMBL" id="MBM7125113.1"/>
    </source>
</evidence>
<dbReference type="EMBL" id="JADIKE010000031">
    <property type="protein sequence ID" value="MBM7125113.1"/>
    <property type="molecule type" value="Genomic_DNA"/>
</dbReference>
<sequence>MQIEASFRDLKSHCYGQGFEDSLTRIGSRLEVLLLVNALAAFSCSIAGMSCEAKGITHWLSPILTARRLYSILRVGREALVRSWPFEPLPLSLQRLRFPSSRVLDHMTVMT</sequence>
<dbReference type="PANTHER" id="PTHR35404">
    <property type="entry name" value="TRANSPOSASE OF TN10"/>
    <property type="match status" value="1"/>
</dbReference>
<dbReference type="SUPFAM" id="SSF53098">
    <property type="entry name" value="Ribonuclease H-like"/>
    <property type="match status" value="1"/>
</dbReference>
<evidence type="ECO:0008006" key="3">
    <source>
        <dbReference type="Google" id="ProtNLM"/>
    </source>
</evidence>
<comment type="caution">
    <text evidence="1">The sequence shown here is derived from an EMBL/GenBank/DDBJ whole genome shotgun (WGS) entry which is preliminary data.</text>
</comment>
<protein>
    <recommendedName>
        <fullName evidence="3">Transposase DDE domain-containing protein</fullName>
    </recommendedName>
</protein>
<gene>
    <name evidence="1" type="ORF">ISP19_06925</name>
</gene>
<evidence type="ECO:0000313" key="2">
    <source>
        <dbReference type="Proteomes" id="UP001430149"/>
    </source>
</evidence>
<dbReference type="Proteomes" id="UP001430149">
    <property type="component" value="Unassembled WGS sequence"/>
</dbReference>
<organism evidence="1 2">
    <name type="scientific">Dyella flava</name>
    <dbReference type="NCBI Taxonomy" id="1920170"/>
    <lineage>
        <taxon>Bacteria</taxon>
        <taxon>Pseudomonadati</taxon>
        <taxon>Pseudomonadota</taxon>
        <taxon>Gammaproteobacteria</taxon>
        <taxon>Lysobacterales</taxon>
        <taxon>Rhodanobacteraceae</taxon>
        <taxon>Dyella</taxon>
    </lineage>
</organism>
<dbReference type="InterPro" id="IPR012337">
    <property type="entry name" value="RNaseH-like_sf"/>
</dbReference>